<dbReference type="Gene3D" id="1.10.10.10">
    <property type="entry name" value="Winged helix-like DNA-binding domain superfamily/Winged helix DNA-binding domain"/>
    <property type="match status" value="1"/>
</dbReference>
<comment type="similarity">
    <text evidence="2">Belongs to the ROK (NagC/XylR) family.</text>
</comment>
<reference evidence="4 5" key="1">
    <citation type="submission" date="2022-10" db="EMBL/GenBank/DDBJ databases">
        <title>Description of Fervidibacillus gen. nov. in the family Fervidibacillaceae fam. nov. with two species, Fervidibacillus albus sp. nov., and Fervidibacillus halotolerans sp. nov., isolated from tidal flat sediments.</title>
        <authorList>
            <person name="Kwon K.K."/>
            <person name="Yang S.-H."/>
        </authorList>
    </citation>
    <scope>NUCLEOTIDE SEQUENCE [LARGE SCALE GENOMIC DNA]</scope>
    <source>
        <strain evidence="4 5">DSM 23332</strain>
    </source>
</reference>
<dbReference type="InterPro" id="IPR000600">
    <property type="entry name" value="ROK"/>
</dbReference>
<comment type="function">
    <text evidence="1">Transcriptional repressor of xylose-utilizing enzymes.</text>
</comment>
<dbReference type="SUPFAM" id="SSF53067">
    <property type="entry name" value="Actin-like ATPase domain"/>
    <property type="match status" value="1"/>
</dbReference>
<dbReference type="SUPFAM" id="SSF46785">
    <property type="entry name" value="Winged helix' DNA-binding domain"/>
    <property type="match status" value="1"/>
</dbReference>
<keyword evidence="5" id="KW-1185">Reference proteome</keyword>
<dbReference type="CDD" id="cd24076">
    <property type="entry name" value="ASKHA_ATPase_ROK_BsXylR-like"/>
    <property type="match status" value="1"/>
</dbReference>
<dbReference type="InterPro" id="IPR036390">
    <property type="entry name" value="WH_DNA-bd_sf"/>
</dbReference>
<gene>
    <name evidence="4" type="ORF">OEV82_07390</name>
</gene>
<dbReference type="InterPro" id="IPR043129">
    <property type="entry name" value="ATPase_NBD"/>
</dbReference>
<dbReference type="PANTHER" id="PTHR18964:SF149">
    <property type="entry name" value="BIFUNCTIONAL UDP-N-ACETYLGLUCOSAMINE 2-EPIMERASE_N-ACETYLMANNOSAMINE KINASE"/>
    <property type="match status" value="1"/>
</dbReference>
<dbReference type="InterPro" id="IPR036388">
    <property type="entry name" value="WH-like_DNA-bd_sf"/>
</dbReference>
<comment type="caution">
    <text evidence="4">The sequence shown here is derived from an EMBL/GenBank/DDBJ whole genome shotgun (WGS) entry which is preliminary data.</text>
</comment>
<organism evidence="4 5">
    <name type="scientific">Pallidibacillus thermolactis</name>
    <dbReference type="NCBI Taxonomy" id="251051"/>
    <lineage>
        <taxon>Bacteria</taxon>
        <taxon>Bacillati</taxon>
        <taxon>Bacillota</taxon>
        <taxon>Bacilli</taxon>
        <taxon>Bacillales</taxon>
        <taxon>Bacillaceae</taxon>
        <taxon>Pallidibacillus</taxon>
    </lineage>
</organism>
<dbReference type="RefSeq" id="WP_263061485.1">
    <property type="nucleotide sequence ID" value="NZ_JAOUSE010000017.1"/>
</dbReference>
<dbReference type="Pfam" id="PF00480">
    <property type="entry name" value="ROK"/>
    <property type="match status" value="1"/>
</dbReference>
<name>A0ABT2WF08_9BACI</name>
<dbReference type="PANTHER" id="PTHR18964">
    <property type="entry name" value="ROK (REPRESSOR, ORF, KINASE) FAMILY"/>
    <property type="match status" value="1"/>
</dbReference>
<dbReference type="EMBL" id="JAOUSE010000017">
    <property type="protein sequence ID" value="MCU9594279.1"/>
    <property type="molecule type" value="Genomic_DNA"/>
</dbReference>
<accession>A0ABT2WF08</accession>
<dbReference type="PROSITE" id="PS01125">
    <property type="entry name" value="ROK"/>
    <property type="match status" value="1"/>
</dbReference>
<evidence type="ECO:0000256" key="2">
    <source>
        <dbReference type="ARBA" id="ARBA00006479"/>
    </source>
</evidence>
<protein>
    <submittedName>
        <fullName evidence="4">ROK family transcriptional regulator</fullName>
    </submittedName>
</protein>
<evidence type="ECO:0000256" key="1">
    <source>
        <dbReference type="ARBA" id="ARBA00002486"/>
    </source>
</evidence>
<dbReference type="Proteomes" id="UP001208656">
    <property type="component" value="Unassembled WGS sequence"/>
</dbReference>
<evidence type="ECO:0000313" key="5">
    <source>
        <dbReference type="Proteomes" id="UP001208656"/>
    </source>
</evidence>
<evidence type="ECO:0000313" key="4">
    <source>
        <dbReference type="EMBL" id="MCU9594279.1"/>
    </source>
</evidence>
<sequence>MKRLQTGDQSLVKQINKSIVFHTVKNKGPISRAQISTETGLNKATVSTMVSELIKESFIQEIGAGKSSGGRKPVLLYFHQNAGYAIGIDLGVNYILGVLTDLSGNVIYEMTEKLKETTFKYVTNKIFTMIESLIQNAPESPYGIVGIGIGVPGQVDNEQRIQLAPNLKWYNVDLKQVIEERYSIPVRIENEANAGAHAEHLYGAGKNIANQIYISIGMGIGTGIIVHNQLYKGTLGFSGEMGHFTIEANGRKCSCGNRGCWELYASESALLLAAEQNQILNANQEADLDILLEEARNSNPQVLQLLNTLGENIGVGIVNIINTFNPEAIIIGNRINRFKNWLTNPIERIIDERLANYFKESTEIRFSALNYRSTALGATSIAIEHFLSEIGLAGHSAQF</sequence>
<keyword evidence="3" id="KW-0859">Xylose metabolism</keyword>
<keyword evidence="3" id="KW-0119">Carbohydrate metabolism</keyword>
<dbReference type="InterPro" id="IPR049874">
    <property type="entry name" value="ROK_cs"/>
</dbReference>
<dbReference type="Gene3D" id="3.30.420.40">
    <property type="match status" value="2"/>
</dbReference>
<proteinExistence type="inferred from homology"/>
<evidence type="ECO:0000256" key="3">
    <source>
        <dbReference type="ARBA" id="ARBA00022629"/>
    </source>
</evidence>